<dbReference type="InterPro" id="IPR050177">
    <property type="entry name" value="Lipid_A_modif_metabolic_enz"/>
</dbReference>
<dbReference type="SUPFAM" id="SSF51735">
    <property type="entry name" value="NAD(P)-binding Rossmann-fold domains"/>
    <property type="match status" value="1"/>
</dbReference>
<gene>
    <name evidence="2" type="ORF">SAMN04487931_11555</name>
</gene>
<sequence>MGYTILITGASGYLGSALCAELSRDHNIIGLYRRFPSEKLQTVAPNVRWEKGDVVDEDCLDLIFKNGISRGRPIDYVIHFAAFTGFGEKWQDEYSDTNVIGTRNIIKSACSAGVKRILFAGSIAALEPLAQGEVLTEKSLVYGRMAYSKSKAMGEKLFAKNSDRVPAIVLRLGGVFSDWCELPPLFSVMNLWSRPFVGKMVPGQGKSGFPYIHRRDVVKIVRRIVEKNDSLDRFEILFASQSGCTYQKDLFPIIRRECKKNFSDKPVNMPLFPLKIALHGKFIVNTLAGKKTYERAWMIDYVDRPLVVDTSYTRNKLNWKPSPGLHILERLPVLMYHFNHHHRKWYARNIKRNDQNYEYEPD</sequence>
<evidence type="ECO:0000259" key="1">
    <source>
        <dbReference type="Pfam" id="PF01370"/>
    </source>
</evidence>
<reference evidence="3" key="1">
    <citation type="submission" date="2016-10" db="EMBL/GenBank/DDBJ databases">
        <authorList>
            <person name="Varghese N."/>
            <person name="Submissions S."/>
        </authorList>
    </citation>
    <scope>NUCLEOTIDE SEQUENCE [LARGE SCALE GENOMIC DNA]</scope>
    <source>
        <strain evidence="3">DSM 3384</strain>
    </source>
</reference>
<dbReference type="Pfam" id="PF01370">
    <property type="entry name" value="Epimerase"/>
    <property type="match status" value="1"/>
</dbReference>
<dbReference type="RefSeq" id="WP_092237791.1">
    <property type="nucleotide sequence ID" value="NZ_FNLL01000015.1"/>
</dbReference>
<dbReference type="Gene3D" id="3.40.50.720">
    <property type="entry name" value="NAD(P)-binding Rossmann-like Domain"/>
    <property type="match status" value="1"/>
</dbReference>
<dbReference type="EMBL" id="FNLL01000015">
    <property type="protein sequence ID" value="SDU59741.1"/>
    <property type="molecule type" value="Genomic_DNA"/>
</dbReference>
<dbReference type="InterPro" id="IPR001509">
    <property type="entry name" value="Epimerase_deHydtase"/>
</dbReference>
<dbReference type="CDD" id="cd08946">
    <property type="entry name" value="SDR_e"/>
    <property type="match status" value="1"/>
</dbReference>
<proteinExistence type="predicted"/>
<feature type="domain" description="NAD-dependent epimerase/dehydratase" evidence="1">
    <location>
        <begin position="5"/>
        <end position="233"/>
    </location>
</feature>
<name>A0A1H2JU86_9BACT</name>
<accession>A0A1H2JU86</accession>
<dbReference type="PANTHER" id="PTHR43245:SF55">
    <property type="entry name" value="NAD(P)-BINDING DOMAIN-CONTAINING PROTEIN"/>
    <property type="match status" value="1"/>
</dbReference>
<dbReference type="Proteomes" id="UP000199608">
    <property type="component" value="Unassembled WGS sequence"/>
</dbReference>
<keyword evidence="3" id="KW-1185">Reference proteome</keyword>
<evidence type="ECO:0000313" key="2">
    <source>
        <dbReference type="EMBL" id="SDU59741.1"/>
    </source>
</evidence>
<evidence type="ECO:0000313" key="3">
    <source>
        <dbReference type="Proteomes" id="UP000199608"/>
    </source>
</evidence>
<dbReference type="AlphaFoldDB" id="A0A1H2JU86"/>
<dbReference type="InterPro" id="IPR036291">
    <property type="entry name" value="NAD(P)-bd_dom_sf"/>
</dbReference>
<protein>
    <submittedName>
        <fullName evidence="2">Nucleoside-diphosphate-sugar epimerase</fullName>
    </submittedName>
</protein>
<dbReference type="PANTHER" id="PTHR43245">
    <property type="entry name" value="BIFUNCTIONAL POLYMYXIN RESISTANCE PROTEIN ARNA"/>
    <property type="match status" value="1"/>
</dbReference>
<organism evidence="2 3">
    <name type="scientific">Desulfobacula phenolica</name>
    <dbReference type="NCBI Taxonomy" id="90732"/>
    <lineage>
        <taxon>Bacteria</taxon>
        <taxon>Pseudomonadati</taxon>
        <taxon>Thermodesulfobacteriota</taxon>
        <taxon>Desulfobacteria</taxon>
        <taxon>Desulfobacterales</taxon>
        <taxon>Desulfobacteraceae</taxon>
        <taxon>Desulfobacula</taxon>
    </lineage>
</organism>